<evidence type="ECO:0000259" key="1">
    <source>
        <dbReference type="Pfam" id="PF17866"/>
    </source>
</evidence>
<evidence type="ECO:0000313" key="2">
    <source>
        <dbReference type="EMBL" id="CCQ69845.1"/>
    </source>
</evidence>
<feature type="domain" description="CbbX AAA lid" evidence="1">
    <location>
        <begin position="1"/>
        <end position="32"/>
    </location>
</feature>
<accession>T2JXC9</accession>
<dbReference type="Pfam" id="PF17866">
    <property type="entry name" value="AAA_lid_6"/>
    <property type="match status" value="1"/>
</dbReference>
<protein>
    <submittedName>
        <fullName evidence="2">AAA ATPase, central region</fullName>
    </submittedName>
</protein>
<dbReference type="InterPro" id="IPR041627">
    <property type="entry name" value="AAA_lid_6"/>
</dbReference>
<comment type="caution">
    <text evidence="2">The sequence shown here is derived from an EMBL/GenBank/DDBJ whole genome shotgun (WGS) entry which is preliminary data.</text>
</comment>
<dbReference type="Proteomes" id="UP000018130">
    <property type="component" value="Unassembled WGS sequence"/>
</dbReference>
<name>T2JXC9_CROWT</name>
<sequence>MFEKAIEKQANRLVNIPHINPYVMQQILPEDVEKLTINN</sequence>
<reference evidence="2 3" key="2">
    <citation type="submission" date="2013-09" db="EMBL/GenBank/DDBJ databases">
        <title>Whole genome comparison of six Crocosphaera watsonii strains with differing phenotypes.</title>
        <authorList>
            <person name="Bench S.R."/>
            <person name="Heller P."/>
            <person name="Frank I."/>
            <person name="Arciniega M."/>
            <person name="Shilova I.N."/>
            <person name="Zehr J.P."/>
        </authorList>
    </citation>
    <scope>NUCLEOTIDE SEQUENCE [LARGE SCALE GENOMIC DNA]</scope>
    <source>
        <strain evidence="2 3">WH 0402</strain>
    </source>
</reference>
<reference evidence="2 3" key="1">
    <citation type="submission" date="2013-01" db="EMBL/GenBank/DDBJ databases">
        <authorList>
            <person name="Bench S."/>
        </authorList>
    </citation>
    <scope>NUCLEOTIDE SEQUENCE [LARGE SCALE GENOMIC DNA]</scope>
    <source>
        <strain evidence="2 3">WH 0402</strain>
    </source>
</reference>
<organism evidence="2 3">
    <name type="scientific">Crocosphaera watsonii WH 0402</name>
    <dbReference type="NCBI Taxonomy" id="1284629"/>
    <lineage>
        <taxon>Bacteria</taxon>
        <taxon>Bacillati</taxon>
        <taxon>Cyanobacteriota</taxon>
        <taxon>Cyanophyceae</taxon>
        <taxon>Oscillatoriophycideae</taxon>
        <taxon>Chroococcales</taxon>
        <taxon>Aphanothecaceae</taxon>
        <taxon>Crocosphaera</taxon>
    </lineage>
</organism>
<gene>
    <name evidence="2" type="ORF">CWATWH0402_3372</name>
</gene>
<evidence type="ECO:0000313" key="3">
    <source>
        <dbReference type="Proteomes" id="UP000018130"/>
    </source>
</evidence>
<proteinExistence type="predicted"/>
<dbReference type="AlphaFoldDB" id="T2JXC9"/>
<dbReference type="EMBL" id="CAQN01001043">
    <property type="protein sequence ID" value="CCQ69845.1"/>
    <property type="molecule type" value="Genomic_DNA"/>
</dbReference>